<reference evidence="3" key="1">
    <citation type="submission" date="2021-03" db="EMBL/GenBank/DDBJ databases">
        <title>Leucobacter chromiisoli sp. nov., isolated from chromium-containing soil of chemical plant.</title>
        <authorList>
            <person name="Xu Z."/>
        </authorList>
    </citation>
    <scope>NUCLEOTIDE SEQUENCE</scope>
    <source>
        <strain evidence="3">S27</strain>
    </source>
</reference>
<keyword evidence="4" id="KW-1185">Reference proteome</keyword>
<proteinExistence type="predicted"/>
<evidence type="ECO:0000256" key="2">
    <source>
        <dbReference type="SAM" id="Phobius"/>
    </source>
</evidence>
<keyword evidence="2" id="KW-0472">Membrane</keyword>
<protein>
    <submittedName>
        <fullName evidence="3">Uncharacterized protein</fullName>
    </submittedName>
</protein>
<sequence length="144" mass="15437">MGAGRWLFGIGGGLTWWYLPLIALPFGVLQLWTLHRIAVAIGRGRRAGRAPYVALTLSWACALAFGLTVPDRADAGLVTILSHLAGPEWLEMSIALCNPLGIIAFATSIAALAFAFAAGRDPRPSEDDLLDGTEPTMMDHPLQR</sequence>
<comment type="caution">
    <text evidence="3">The sequence shown here is derived from an EMBL/GenBank/DDBJ whole genome shotgun (WGS) entry which is preliminary data.</text>
</comment>
<name>A0A939SAJ9_9MICO</name>
<evidence type="ECO:0000313" key="4">
    <source>
        <dbReference type="Proteomes" id="UP000664382"/>
    </source>
</evidence>
<feature type="region of interest" description="Disordered" evidence="1">
    <location>
        <begin position="120"/>
        <end position="144"/>
    </location>
</feature>
<keyword evidence="2" id="KW-1133">Transmembrane helix</keyword>
<dbReference type="Proteomes" id="UP000664382">
    <property type="component" value="Unassembled WGS sequence"/>
</dbReference>
<accession>A0A939SAJ9</accession>
<evidence type="ECO:0000313" key="3">
    <source>
        <dbReference type="EMBL" id="MBO1900493.1"/>
    </source>
</evidence>
<dbReference type="EMBL" id="JAGDYM010000002">
    <property type="protein sequence ID" value="MBO1900493.1"/>
    <property type="molecule type" value="Genomic_DNA"/>
</dbReference>
<dbReference type="AlphaFoldDB" id="A0A939SAJ9"/>
<gene>
    <name evidence="3" type="ORF">J4H92_00845</name>
</gene>
<feature type="transmembrane region" description="Helical" evidence="2">
    <location>
        <begin position="89"/>
        <end position="116"/>
    </location>
</feature>
<organism evidence="3 4">
    <name type="scientific">Leucobacter weissii</name>
    <dbReference type="NCBI Taxonomy" id="1983706"/>
    <lineage>
        <taxon>Bacteria</taxon>
        <taxon>Bacillati</taxon>
        <taxon>Actinomycetota</taxon>
        <taxon>Actinomycetes</taxon>
        <taxon>Micrococcales</taxon>
        <taxon>Microbacteriaceae</taxon>
        <taxon>Leucobacter</taxon>
    </lineage>
</organism>
<evidence type="ECO:0000256" key="1">
    <source>
        <dbReference type="SAM" id="MobiDB-lite"/>
    </source>
</evidence>
<keyword evidence="2" id="KW-0812">Transmembrane</keyword>
<feature type="transmembrane region" description="Helical" evidence="2">
    <location>
        <begin position="6"/>
        <end position="29"/>
    </location>
</feature>
<feature type="transmembrane region" description="Helical" evidence="2">
    <location>
        <begin position="50"/>
        <end position="69"/>
    </location>
</feature>